<accession>A0ABR2KC93</accession>
<sequence length="126" mass="13795">MLALNPGSSDFAIISGLIPSRPKSLTIKEPVNIIDIVGKNNDFLIANFGNVFFRNPLKYCSLKIIENRKVYEKKTKDNKLCGGAIAGIVIACIAVVAVLIVGEYFLIKHFQKNESPSEAVDVNEEA</sequence>
<evidence type="ECO:0000313" key="2">
    <source>
        <dbReference type="EMBL" id="KAK8887630.1"/>
    </source>
</evidence>
<gene>
    <name evidence="2" type="ORF">M9Y10_038683</name>
</gene>
<proteinExistence type="predicted"/>
<evidence type="ECO:0000313" key="3">
    <source>
        <dbReference type="Proteomes" id="UP001470230"/>
    </source>
</evidence>
<dbReference type="Proteomes" id="UP001470230">
    <property type="component" value="Unassembled WGS sequence"/>
</dbReference>
<feature type="transmembrane region" description="Helical" evidence="1">
    <location>
        <begin position="84"/>
        <end position="107"/>
    </location>
</feature>
<protein>
    <submittedName>
        <fullName evidence="2">Uncharacterized protein</fullName>
    </submittedName>
</protein>
<keyword evidence="1" id="KW-0812">Transmembrane</keyword>
<dbReference type="EMBL" id="JAPFFF010000006">
    <property type="protein sequence ID" value="KAK8887630.1"/>
    <property type="molecule type" value="Genomic_DNA"/>
</dbReference>
<keyword evidence="3" id="KW-1185">Reference proteome</keyword>
<name>A0ABR2KC93_9EUKA</name>
<evidence type="ECO:0000256" key="1">
    <source>
        <dbReference type="SAM" id="Phobius"/>
    </source>
</evidence>
<organism evidence="2 3">
    <name type="scientific">Tritrichomonas musculus</name>
    <dbReference type="NCBI Taxonomy" id="1915356"/>
    <lineage>
        <taxon>Eukaryota</taxon>
        <taxon>Metamonada</taxon>
        <taxon>Parabasalia</taxon>
        <taxon>Tritrichomonadida</taxon>
        <taxon>Tritrichomonadidae</taxon>
        <taxon>Tritrichomonas</taxon>
    </lineage>
</organism>
<reference evidence="2 3" key="1">
    <citation type="submission" date="2024-04" db="EMBL/GenBank/DDBJ databases">
        <title>Tritrichomonas musculus Genome.</title>
        <authorList>
            <person name="Alves-Ferreira E."/>
            <person name="Grigg M."/>
            <person name="Lorenzi H."/>
            <person name="Galac M."/>
        </authorList>
    </citation>
    <scope>NUCLEOTIDE SEQUENCE [LARGE SCALE GENOMIC DNA]</scope>
    <source>
        <strain evidence="2 3">EAF2021</strain>
    </source>
</reference>
<comment type="caution">
    <text evidence="2">The sequence shown here is derived from an EMBL/GenBank/DDBJ whole genome shotgun (WGS) entry which is preliminary data.</text>
</comment>
<keyword evidence="1" id="KW-0472">Membrane</keyword>
<keyword evidence="1" id="KW-1133">Transmembrane helix</keyword>